<comment type="caution">
    <text evidence="2">The sequence shown here is derived from an EMBL/GenBank/DDBJ whole genome shotgun (WGS) entry which is preliminary data.</text>
</comment>
<dbReference type="AlphaFoldDB" id="A0A542Z7N3"/>
<dbReference type="Gene3D" id="1.10.510.10">
    <property type="entry name" value="Transferase(Phosphotransferase) domain 1"/>
    <property type="match status" value="1"/>
</dbReference>
<feature type="compositionally biased region" description="Low complexity" evidence="1">
    <location>
        <begin position="441"/>
        <end position="470"/>
    </location>
</feature>
<dbReference type="InterPro" id="IPR011009">
    <property type="entry name" value="Kinase-like_dom_sf"/>
</dbReference>
<organism evidence="2 3">
    <name type="scientific">Oryzihumus leptocrescens</name>
    <dbReference type="NCBI Taxonomy" id="297536"/>
    <lineage>
        <taxon>Bacteria</taxon>
        <taxon>Bacillati</taxon>
        <taxon>Actinomycetota</taxon>
        <taxon>Actinomycetes</taxon>
        <taxon>Micrococcales</taxon>
        <taxon>Intrasporangiaceae</taxon>
        <taxon>Oryzihumus</taxon>
    </lineage>
</organism>
<feature type="compositionally biased region" description="Low complexity" evidence="1">
    <location>
        <begin position="267"/>
        <end position="341"/>
    </location>
</feature>
<dbReference type="OrthoDB" id="9786339at2"/>
<dbReference type="EMBL" id="VFOQ01000003">
    <property type="protein sequence ID" value="TQL56343.1"/>
    <property type="molecule type" value="Genomic_DNA"/>
</dbReference>
<dbReference type="RefSeq" id="WP_141790556.1">
    <property type="nucleotide sequence ID" value="NZ_BAAAKX010000008.1"/>
</dbReference>
<sequence length="611" mass="61993">MHGLGPGTIVGDRYTVQRRLSRSRDRARWTAHDTTLERDVNLTVFPSDHPNADAAMDAARRAAGVEDSRLVRVLDVGVQDEFAWIVEESLPGARSVASLLAQGGLPAEEVRRVTGEAATGLETGRSRGLHHQRLTPHEVMRASDGTVKVSGLAIAAALDGVDEVDPVEASRADAVALVALAYAALTSRWPVDTPVEGLEAAPHLANGVPAPSEIAAGVPGDLDAICRLTLNEGAGPLDPGDLAAQIAPWSREQVNPEAIAEQTAELPAQTAPVPSTAAPAAAAAAGRAGSAPAQPAPATSQPRMAPAPAQGGPPADPAAGASPTAAETVQATTTTAAKAPKVAKVGSFARAAADRAAHATGMHGADDTETISLPEVFQTAEEPEEPPLPLLHTGSEPPSGNQTRIVVTILVGFLVVVLLLGYCGVSSIGSGSSLPLGGSAPLHTSSATTPPATSPSSAPPTSSAPTSSAPIAVVGASGFDPEGDQSEKDSSASRVLDGDPSTVWQSEGYNSPSFGGLKKGVGVILDLGSPRTVHSARLTLGNGPTDVTVYAAPSRSLDGVSTIGEVQGASGSATVTAPTDLPPSRYVIVWFTLIPQDGGRYRASLADIKLS</sequence>
<keyword evidence="3" id="KW-1185">Reference proteome</keyword>
<evidence type="ECO:0000313" key="2">
    <source>
        <dbReference type="EMBL" id="TQL56343.1"/>
    </source>
</evidence>
<reference evidence="2 3" key="1">
    <citation type="submission" date="2019-06" db="EMBL/GenBank/DDBJ databases">
        <title>Sequencing the genomes of 1000 actinobacteria strains.</title>
        <authorList>
            <person name="Klenk H.-P."/>
        </authorList>
    </citation>
    <scope>NUCLEOTIDE SEQUENCE [LARGE SCALE GENOMIC DNA]</scope>
    <source>
        <strain evidence="2 3">DSM 18082</strain>
    </source>
</reference>
<dbReference type="Gene3D" id="2.60.120.260">
    <property type="entry name" value="Galactose-binding domain-like"/>
    <property type="match status" value="1"/>
</dbReference>
<accession>A0A542Z7N3</accession>
<feature type="region of interest" description="Disordered" evidence="1">
    <location>
        <begin position="378"/>
        <end position="398"/>
    </location>
</feature>
<gene>
    <name evidence="2" type="ORF">FB474_3959</name>
</gene>
<dbReference type="Gene3D" id="3.30.200.20">
    <property type="entry name" value="Phosphorylase Kinase, domain 1"/>
    <property type="match status" value="1"/>
</dbReference>
<dbReference type="InterPro" id="IPR008979">
    <property type="entry name" value="Galactose-bd-like_sf"/>
</dbReference>
<dbReference type="SUPFAM" id="SSF49785">
    <property type="entry name" value="Galactose-binding domain-like"/>
    <property type="match status" value="1"/>
</dbReference>
<feature type="region of interest" description="Disordered" evidence="1">
    <location>
        <begin position="265"/>
        <end position="341"/>
    </location>
</feature>
<feature type="region of interest" description="Disordered" evidence="1">
    <location>
        <begin position="441"/>
        <end position="509"/>
    </location>
</feature>
<proteinExistence type="predicted"/>
<dbReference type="SUPFAM" id="SSF56112">
    <property type="entry name" value="Protein kinase-like (PK-like)"/>
    <property type="match status" value="1"/>
</dbReference>
<evidence type="ECO:0000313" key="3">
    <source>
        <dbReference type="Proteomes" id="UP000319514"/>
    </source>
</evidence>
<name>A0A542Z7N3_9MICO</name>
<dbReference type="Proteomes" id="UP000319514">
    <property type="component" value="Unassembled WGS sequence"/>
</dbReference>
<protein>
    <submittedName>
        <fullName evidence="2">Uncharacterized protein</fullName>
    </submittedName>
</protein>
<evidence type="ECO:0000256" key="1">
    <source>
        <dbReference type="SAM" id="MobiDB-lite"/>
    </source>
</evidence>